<dbReference type="RefSeq" id="XP_024352017.1">
    <property type="nucleotide sequence ID" value="XM_024493509.1"/>
</dbReference>
<evidence type="ECO:0000313" key="3">
    <source>
        <dbReference type="Proteomes" id="UP000019149"/>
    </source>
</evidence>
<sequence>MAAVGGVSGATPSTTTTARPSSLILFFLPPNTAYTSVRNQARQKLGRLSMTAFRALVVDVLHEAAHRLVPLLESSSTVPLAVVRPKMRHHEYTTYGGPVDGTGVAVDNDDEVLVVVSGGSDGGDGVEHRATNKMSSMSVDDPVYDQLYATGVEVISRKTALLDKAKRRNYYLNLVFPAIGYIIPNGFISPWRCRRGDGGGYGATCLSIHGSFNFHDRCLYHHGDGFDIDVDITNYTDFDVGGYLGVLADGPAAAVSGGVARSSAARRLLGQGEHSLLGRELRGLAVVSR</sequence>
<dbReference type="OrthoDB" id="6285721at2759"/>
<proteinExistence type="predicted"/>
<dbReference type="STRING" id="6210.W6UI97"/>
<name>W6UI97_ECHGR</name>
<organism evidence="2 3">
    <name type="scientific">Echinococcus granulosus</name>
    <name type="common">Hydatid tapeworm</name>
    <dbReference type="NCBI Taxonomy" id="6210"/>
    <lineage>
        <taxon>Eukaryota</taxon>
        <taxon>Metazoa</taxon>
        <taxon>Spiralia</taxon>
        <taxon>Lophotrochozoa</taxon>
        <taxon>Platyhelminthes</taxon>
        <taxon>Cestoda</taxon>
        <taxon>Eucestoda</taxon>
        <taxon>Cyclophyllidea</taxon>
        <taxon>Taeniidae</taxon>
        <taxon>Echinococcus</taxon>
        <taxon>Echinococcus granulosus group</taxon>
    </lineage>
</organism>
<dbReference type="GeneID" id="36339975"/>
<keyword evidence="3" id="KW-1185">Reference proteome</keyword>
<reference evidence="2 3" key="1">
    <citation type="journal article" date="2013" name="Nat. Genet.">
        <title>The genome of the hydatid tapeworm Echinococcus granulosus.</title>
        <authorList>
            <person name="Zheng H."/>
            <person name="Zhang W."/>
            <person name="Zhang L."/>
            <person name="Zhang Z."/>
            <person name="Li J."/>
            <person name="Lu G."/>
            <person name="Zhu Y."/>
            <person name="Wang Y."/>
            <person name="Huang Y."/>
            <person name="Liu J."/>
            <person name="Kang H."/>
            <person name="Chen J."/>
            <person name="Wang L."/>
            <person name="Chen A."/>
            <person name="Yu S."/>
            <person name="Gao Z."/>
            <person name="Jin L."/>
            <person name="Gu W."/>
            <person name="Wang Z."/>
            <person name="Zhao L."/>
            <person name="Shi B."/>
            <person name="Wen H."/>
            <person name="Lin R."/>
            <person name="Jones M.K."/>
            <person name="Brejova B."/>
            <person name="Vinar T."/>
            <person name="Zhao G."/>
            <person name="McManus D.P."/>
            <person name="Chen Z."/>
            <person name="Zhou Y."/>
            <person name="Wang S."/>
        </authorList>
    </citation>
    <scope>NUCLEOTIDE SEQUENCE [LARGE SCALE GENOMIC DNA]</scope>
</reference>
<comment type="caution">
    <text evidence="2">The sequence shown here is derived from an EMBL/GenBank/DDBJ whole genome shotgun (WGS) entry which is preliminary data.</text>
</comment>
<dbReference type="EMBL" id="APAU02000026">
    <property type="protein sequence ID" value="EUB60821.1"/>
    <property type="molecule type" value="Genomic_DNA"/>
</dbReference>
<dbReference type="KEGG" id="egl:EGR_04260"/>
<dbReference type="Proteomes" id="UP000019149">
    <property type="component" value="Unassembled WGS sequence"/>
</dbReference>
<dbReference type="InterPro" id="IPR013724">
    <property type="entry name" value="GIT_SHD"/>
</dbReference>
<accession>W6UI97</accession>
<evidence type="ECO:0000313" key="2">
    <source>
        <dbReference type="EMBL" id="EUB60821.1"/>
    </source>
</evidence>
<evidence type="ECO:0000259" key="1">
    <source>
        <dbReference type="Pfam" id="PF08518"/>
    </source>
</evidence>
<dbReference type="CTD" id="36339975"/>
<protein>
    <submittedName>
        <fullName evidence="2">ARF GTPase-activating protein GIT2</fullName>
    </submittedName>
</protein>
<dbReference type="AlphaFoldDB" id="W6UI97"/>
<dbReference type="Pfam" id="PF08518">
    <property type="entry name" value="GIT_SHD"/>
    <property type="match status" value="1"/>
</dbReference>
<feature type="domain" description="GIT Spa2 homology (SHD)" evidence="1">
    <location>
        <begin position="41"/>
        <end position="64"/>
    </location>
</feature>
<gene>
    <name evidence="2" type="ORF">EGR_04260</name>
</gene>